<reference evidence="8" key="1">
    <citation type="submission" date="2021-06" db="EMBL/GenBank/DDBJ databases">
        <authorList>
            <consortium name="Wellcome Sanger Institute Data Sharing"/>
        </authorList>
    </citation>
    <scope>NUCLEOTIDE SEQUENCE [LARGE SCALE GENOMIC DNA]</scope>
</reference>
<evidence type="ECO:0000256" key="4">
    <source>
        <dbReference type="ARBA" id="ARBA00023159"/>
    </source>
</evidence>
<evidence type="ECO:0000313" key="8">
    <source>
        <dbReference type="Ensembl" id="ENSECRP00000021438.1"/>
    </source>
</evidence>
<evidence type="ECO:0000256" key="5">
    <source>
        <dbReference type="ARBA" id="ARBA00023163"/>
    </source>
</evidence>
<dbReference type="GO" id="GO:0010468">
    <property type="term" value="P:regulation of gene expression"/>
    <property type="evidence" value="ECO:0007669"/>
    <property type="project" value="TreeGrafter"/>
</dbReference>
<gene>
    <name evidence="8" type="primary">zgc:113279</name>
</gene>
<keyword evidence="1" id="KW-0677">Repeat</keyword>
<organism evidence="8 9">
    <name type="scientific">Erpetoichthys calabaricus</name>
    <name type="common">Rope fish</name>
    <name type="synonym">Calamoichthys calabaricus</name>
    <dbReference type="NCBI Taxonomy" id="27687"/>
    <lineage>
        <taxon>Eukaryota</taxon>
        <taxon>Metazoa</taxon>
        <taxon>Chordata</taxon>
        <taxon>Craniata</taxon>
        <taxon>Vertebrata</taxon>
        <taxon>Euteleostomi</taxon>
        <taxon>Actinopterygii</taxon>
        <taxon>Polypteriformes</taxon>
        <taxon>Polypteridae</taxon>
        <taxon>Erpetoichthys</taxon>
    </lineage>
</organism>
<reference evidence="8" key="2">
    <citation type="submission" date="2025-08" db="UniProtKB">
        <authorList>
            <consortium name="Ensembl"/>
        </authorList>
    </citation>
    <scope>IDENTIFICATION</scope>
</reference>
<protein>
    <submittedName>
        <fullName evidence="8">Zgc:113279</fullName>
    </submittedName>
</protein>
<evidence type="ECO:0000256" key="3">
    <source>
        <dbReference type="ARBA" id="ARBA00023043"/>
    </source>
</evidence>
<dbReference type="GO" id="GO:0070974">
    <property type="term" value="F:POU domain binding"/>
    <property type="evidence" value="ECO:0007669"/>
    <property type="project" value="InterPro"/>
</dbReference>
<evidence type="ECO:0000256" key="1">
    <source>
        <dbReference type="ARBA" id="ARBA00022737"/>
    </source>
</evidence>
<dbReference type="PROSITE" id="PS52003">
    <property type="entry name" value="OCA"/>
    <property type="match status" value="1"/>
</dbReference>
<dbReference type="GeneTree" id="ENSGT00940000153695"/>
<dbReference type="Ensembl" id="ENSECRT00000021902.1">
    <property type="protein sequence ID" value="ENSECRP00000021438.1"/>
    <property type="gene ID" value="ENSECRG00000014458.1"/>
</dbReference>
<dbReference type="SMART" id="SM00248">
    <property type="entry name" value="ANK"/>
    <property type="match status" value="4"/>
</dbReference>
<dbReference type="PROSITE" id="PS50088">
    <property type="entry name" value="ANK_REPEAT"/>
    <property type="match status" value="1"/>
</dbReference>
<evidence type="ECO:0000259" key="7">
    <source>
        <dbReference type="PROSITE" id="PS52003"/>
    </source>
</evidence>
<dbReference type="PANTHER" id="PTHR24124:SF8">
    <property type="entry name" value="OCA DOMAIN-CONTAINING PROTEIN"/>
    <property type="match status" value="1"/>
</dbReference>
<proteinExistence type="predicted"/>
<evidence type="ECO:0000256" key="2">
    <source>
        <dbReference type="ARBA" id="ARBA00023015"/>
    </source>
</evidence>
<keyword evidence="3 6" id="KW-0040">ANK repeat</keyword>
<dbReference type="Pfam" id="PF12796">
    <property type="entry name" value="Ank_2"/>
    <property type="match status" value="1"/>
</dbReference>
<keyword evidence="4" id="KW-0010">Activator</keyword>
<keyword evidence="5" id="KW-0804">Transcription</keyword>
<keyword evidence="9" id="KW-1185">Reference proteome</keyword>
<reference evidence="8" key="3">
    <citation type="submission" date="2025-09" db="UniProtKB">
        <authorList>
            <consortium name="Ensembl"/>
        </authorList>
    </citation>
    <scope>IDENTIFICATION</scope>
</reference>
<dbReference type="GO" id="GO:0005634">
    <property type="term" value="C:nucleus"/>
    <property type="evidence" value="ECO:0007669"/>
    <property type="project" value="TreeGrafter"/>
</dbReference>
<accession>A0A8C4XCT0</accession>
<dbReference type="InterPro" id="IPR047571">
    <property type="entry name" value="OCA"/>
</dbReference>
<dbReference type="GO" id="GO:0003677">
    <property type="term" value="F:DNA binding"/>
    <property type="evidence" value="ECO:0007669"/>
    <property type="project" value="InterPro"/>
</dbReference>
<dbReference type="InterPro" id="IPR002110">
    <property type="entry name" value="Ankyrin_rpt"/>
</dbReference>
<feature type="domain" description="OCA" evidence="7">
    <location>
        <begin position="83"/>
        <end position="105"/>
    </location>
</feature>
<evidence type="ECO:0000256" key="6">
    <source>
        <dbReference type="PROSITE-ProRule" id="PRU00023"/>
    </source>
</evidence>
<dbReference type="Proteomes" id="UP000694620">
    <property type="component" value="Chromosome 9"/>
</dbReference>
<dbReference type="SUPFAM" id="SSF48403">
    <property type="entry name" value="Ankyrin repeat"/>
    <property type="match status" value="1"/>
</dbReference>
<evidence type="ECO:0000313" key="9">
    <source>
        <dbReference type="Proteomes" id="UP000694620"/>
    </source>
</evidence>
<dbReference type="AlphaFoldDB" id="A0A8C4XCT0"/>
<sequence>MLLELPQQEQLLEQRDINSYFSLGSYNDGSPSPEQQSCHECCPESPHLILTDISNLKEDAGAAKSPVAAEPFPDSKLAKKQVQKRYLGVRVRMPVRDMLRKIRIAKGIDPNEMQDSPPKGSKSCSEIKKRVHQYSDRRHKQIKQPAKSLEELAMLVEVLAEDLARTRSDGDKEALRLTHNSNPQSTCSMFRQDHNASLDLHPESIAPSPQPSYISGDISPERRDFYHSPINEEMLFQGPRFLGANCNKAQEDTKVFSQVEFSPSYLDYQVPSIPDMFYPSDPSYFCTEKPQSQTCYEQMEKYKISSLHNVQDTAGLSFFQFQLRNEESLLRLYTDKELLEVNKNGSTKQLRSLHRAVFEGKRAKVYAIAQRMVKLNKIDTKDAEERTALHLAAEKNQHLMVSDLISLGANINEKDKFCKTPLHLCAENGYVRVLEMLKSAKNSGIPLEVEPSDHNGLTPLHCAVIALNITVKQMGKCKDQNDINFLALRKDRLFEGMECLLQMGANPFTREPLLDRTAVDFAEEDNNLELINFFQSHYSNSEALQSENYASRTMLDLLGYTDTLYGGCDIPGLPQVSILN</sequence>
<dbReference type="Gene3D" id="1.25.40.20">
    <property type="entry name" value="Ankyrin repeat-containing domain"/>
    <property type="match status" value="1"/>
</dbReference>
<dbReference type="InterPro" id="IPR036770">
    <property type="entry name" value="Ankyrin_rpt-contain_sf"/>
</dbReference>
<name>A0A8C4XCT0_ERPCA</name>
<keyword evidence="2" id="KW-0805">Transcription regulation</keyword>
<dbReference type="PANTHER" id="PTHR24124">
    <property type="entry name" value="ANKYRIN REPEAT FAMILY A"/>
    <property type="match status" value="1"/>
</dbReference>
<feature type="repeat" description="ANK" evidence="6">
    <location>
        <begin position="384"/>
        <end position="416"/>
    </location>
</feature>
<dbReference type="PROSITE" id="PS50297">
    <property type="entry name" value="ANK_REP_REGION"/>
    <property type="match status" value="1"/>
</dbReference>